<evidence type="ECO:0000313" key="1">
    <source>
        <dbReference type="EMBL" id="ASV75734.1"/>
    </source>
</evidence>
<dbReference type="AlphaFoldDB" id="A0A286RIE7"/>
<dbReference type="EMBL" id="CP018477">
    <property type="protein sequence ID" value="ASV75734.1"/>
    <property type="molecule type" value="Genomic_DNA"/>
</dbReference>
<keyword evidence="2" id="KW-1185">Reference proteome</keyword>
<gene>
    <name evidence="1" type="ORF">THTE_3132</name>
</gene>
<dbReference type="Proteomes" id="UP000215086">
    <property type="component" value="Chromosome"/>
</dbReference>
<evidence type="ECO:0000313" key="2">
    <source>
        <dbReference type="Proteomes" id="UP000215086"/>
    </source>
</evidence>
<proteinExistence type="predicted"/>
<organism evidence="1 2">
    <name type="scientific">Thermogutta terrifontis</name>
    <dbReference type="NCBI Taxonomy" id="1331910"/>
    <lineage>
        <taxon>Bacteria</taxon>
        <taxon>Pseudomonadati</taxon>
        <taxon>Planctomycetota</taxon>
        <taxon>Planctomycetia</taxon>
        <taxon>Pirellulales</taxon>
        <taxon>Thermoguttaceae</taxon>
        <taxon>Thermogutta</taxon>
    </lineage>
</organism>
<reference evidence="1 2" key="1">
    <citation type="journal article" name="Front. Microbiol.">
        <title>Sugar Metabolism of the First Thermophilic Planctomycete Thermogutta terrifontis: Comparative Genomic and Transcriptomic Approaches.</title>
        <authorList>
            <person name="Elcheninov A.G."/>
            <person name="Menzel P."/>
            <person name="Gudbergsdottir S.R."/>
            <person name="Slesarev A.I."/>
            <person name="Kadnikov V.V."/>
            <person name="Krogh A."/>
            <person name="Bonch-Osmolovskaya E.A."/>
            <person name="Peng X."/>
            <person name="Kublanov I.V."/>
        </authorList>
    </citation>
    <scope>NUCLEOTIDE SEQUENCE [LARGE SCALE GENOMIC DNA]</scope>
    <source>
        <strain evidence="1 2">R1</strain>
    </source>
</reference>
<name>A0A286RIE7_9BACT</name>
<sequence length="45" mass="4957">MTWTQRFEGNVGAILGLPRPFNQEPDQAVRATPGEMDDGIVALRT</sequence>
<accession>A0A286RIE7</accession>
<protein>
    <submittedName>
        <fullName evidence="1">Uncharacterized protein</fullName>
    </submittedName>
</protein>
<dbReference type="KEGG" id="ttf:THTE_3132"/>